<organism evidence="5 6">
    <name type="scientific">Candidatus Sherwoodlollariibacterium unditelluris</name>
    <dbReference type="NCBI Taxonomy" id="1974757"/>
    <lineage>
        <taxon>Bacteria</taxon>
        <taxon>Pseudomonadati</taxon>
        <taxon>Candidatus Omnitrophota</taxon>
        <taxon>Candidatus Sherwoodlollariibacterium</taxon>
    </lineage>
</organism>
<dbReference type="PANTHER" id="PTHR43132">
    <property type="entry name" value="ARSENICAL RESISTANCE OPERON REPRESSOR ARSR-RELATED"/>
    <property type="match status" value="1"/>
</dbReference>
<dbReference type="InterPro" id="IPR011991">
    <property type="entry name" value="ArsR-like_HTH"/>
</dbReference>
<dbReference type="InterPro" id="IPR001845">
    <property type="entry name" value="HTH_ArsR_DNA-bd_dom"/>
</dbReference>
<evidence type="ECO:0000259" key="4">
    <source>
        <dbReference type="PROSITE" id="PS50987"/>
    </source>
</evidence>
<keyword evidence="2" id="KW-0238">DNA-binding</keyword>
<dbReference type="InterPro" id="IPR036390">
    <property type="entry name" value="WH_DNA-bd_sf"/>
</dbReference>
<name>A0A2G9YJT5_9BACT</name>
<dbReference type="GO" id="GO:0003677">
    <property type="term" value="F:DNA binding"/>
    <property type="evidence" value="ECO:0007669"/>
    <property type="project" value="UniProtKB-KW"/>
</dbReference>
<dbReference type="AlphaFoldDB" id="A0A2G9YJT5"/>
<dbReference type="InterPro" id="IPR036388">
    <property type="entry name" value="WH-like_DNA-bd_sf"/>
</dbReference>
<dbReference type="PANTHER" id="PTHR43132:SF6">
    <property type="entry name" value="HTH-TYPE TRANSCRIPTIONAL REPRESSOR CZRA"/>
    <property type="match status" value="1"/>
</dbReference>
<dbReference type="PROSITE" id="PS50987">
    <property type="entry name" value="HTH_ARSR_2"/>
    <property type="match status" value="1"/>
</dbReference>
<dbReference type="PRINTS" id="PR00778">
    <property type="entry name" value="HTHARSR"/>
</dbReference>
<keyword evidence="1" id="KW-0805">Transcription regulation</keyword>
<dbReference type="GO" id="GO:0003700">
    <property type="term" value="F:DNA-binding transcription factor activity"/>
    <property type="evidence" value="ECO:0007669"/>
    <property type="project" value="InterPro"/>
</dbReference>
<keyword evidence="3" id="KW-0804">Transcription</keyword>
<gene>
    <name evidence="5" type="ORF">COX41_06345</name>
</gene>
<dbReference type="PROSITE" id="PS00846">
    <property type="entry name" value="HTH_ARSR_1"/>
    <property type="match status" value="1"/>
</dbReference>
<reference evidence="5 6" key="1">
    <citation type="submission" date="2017-09" db="EMBL/GenBank/DDBJ databases">
        <title>Depth-based differentiation of microbial function through sediment-hosted aquifers and enrichment of novel symbionts in the deep terrestrial subsurface.</title>
        <authorList>
            <person name="Probst A.J."/>
            <person name="Ladd B."/>
            <person name="Jarett J.K."/>
            <person name="Geller-Mcgrath D.E."/>
            <person name="Sieber C.M."/>
            <person name="Emerson J.B."/>
            <person name="Anantharaman K."/>
            <person name="Thomas B.C."/>
            <person name="Malmstrom R."/>
            <person name="Stieglmeier M."/>
            <person name="Klingl A."/>
            <person name="Woyke T."/>
            <person name="Ryan C.M."/>
            <person name="Banfield J.F."/>
        </authorList>
    </citation>
    <scope>NUCLEOTIDE SEQUENCE [LARGE SCALE GENOMIC DNA]</scope>
    <source>
        <strain evidence="5">CG23_combo_of_CG06-09_8_20_14_all_41_10</strain>
    </source>
</reference>
<dbReference type="Gene3D" id="1.10.10.10">
    <property type="entry name" value="Winged helix-like DNA-binding domain superfamily/Winged helix DNA-binding domain"/>
    <property type="match status" value="1"/>
</dbReference>
<dbReference type="EMBL" id="PCRK01000164">
    <property type="protein sequence ID" value="PIP18791.1"/>
    <property type="molecule type" value="Genomic_DNA"/>
</dbReference>
<evidence type="ECO:0000313" key="6">
    <source>
        <dbReference type="Proteomes" id="UP000231292"/>
    </source>
</evidence>
<dbReference type="Proteomes" id="UP000231292">
    <property type="component" value="Unassembled WGS sequence"/>
</dbReference>
<evidence type="ECO:0000313" key="5">
    <source>
        <dbReference type="EMBL" id="PIP18791.1"/>
    </source>
</evidence>
<dbReference type="InterPro" id="IPR051011">
    <property type="entry name" value="Metal_resp_trans_reg"/>
</dbReference>
<protein>
    <submittedName>
        <fullName evidence="5">Transcriptional regulator</fullName>
    </submittedName>
</protein>
<proteinExistence type="predicted"/>
<dbReference type="SMART" id="SM00418">
    <property type="entry name" value="HTH_ARSR"/>
    <property type="match status" value="1"/>
</dbReference>
<accession>A0A2G9YJT5</accession>
<dbReference type="NCBIfam" id="NF033788">
    <property type="entry name" value="HTH_metalloreg"/>
    <property type="match status" value="1"/>
</dbReference>
<evidence type="ECO:0000256" key="2">
    <source>
        <dbReference type="ARBA" id="ARBA00023125"/>
    </source>
</evidence>
<sequence>MSKGQRDVCELFCYNKAKVNALKKSLPSANKLTRLAEIFKVLGDTTRVKILLSLSKGELCVCDISHVLGLSISAVSHQLRLLRSLGLVKYRSEGKMAFYTLDNEHVMRLIDEGMRHIEKR</sequence>
<comment type="caution">
    <text evidence="5">The sequence shown here is derived from an EMBL/GenBank/DDBJ whole genome shotgun (WGS) entry which is preliminary data.</text>
</comment>
<dbReference type="InterPro" id="IPR018334">
    <property type="entry name" value="ArsR_HTH"/>
</dbReference>
<dbReference type="Pfam" id="PF01022">
    <property type="entry name" value="HTH_5"/>
    <property type="match status" value="1"/>
</dbReference>
<evidence type="ECO:0000256" key="1">
    <source>
        <dbReference type="ARBA" id="ARBA00023015"/>
    </source>
</evidence>
<feature type="domain" description="HTH arsR-type" evidence="4">
    <location>
        <begin position="27"/>
        <end position="120"/>
    </location>
</feature>
<evidence type="ECO:0000256" key="3">
    <source>
        <dbReference type="ARBA" id="ARBA00023163"/>
    </source>
</evidence>
<dbReference type="SUPFAM" id="SSF46785">
    <property type="entry name" value="Winged helix' DNA-binding domain"/>
    <property type="match status" value="1"/>
</dbReference>
<dbReference type="CDD" id="cd00090">
    <property type="entry name" value="HTH_ARSR"/>
    <property type="match status" value="1"/>
</dbReference>